<dbReference type="Proteomes" id="UP001291999">
    <property type="component" value="Unassembled WGS sequence"/>
</dbReference>
<protein>
    <submittedName>
        <fullName evidence="2">Uncharacterized protein</fullName>
    </submittedName>
</protein>
<sequence>MAAPSTSPTPAASTWAFLTRNELTWRQATEGWAVLTALGAFAATAAAFFKLARVVGRTRF</sequence>
<keyword evidence="1" id="KW-1133">Transmembrane helix</keyword>
<evidence type="ECO:0000313" key="3">
    <source>
        <dbReference type="Proteomes" id="UP001291999"/>
    </source>
</evidence>
<reference evidence="2 3" key="1">
    <citation type="submission" date="2023-11" db="EMBL/GenBank/DDBJ databases">
        <title>Novel species in genus Nocardioides.</title>
        <authorList>
            <person name="Zhou H."/>
        </authorList>
    </citation>
    <scope>NUCLEOTIDE SEQUENCE [LARGE SCALE GENOMIC DNA]</scope>
    <source>
        <strain evidence="2 3">S-58</strain>
    </source>
</reference>
<keyword evidence="1" id="KW-0812">Transmembrane</keyword>
<keyword evidence="1" id="KW-0472">Membrane</keyword>
<name>A0ABU5KB14_9ACTN</name>
<evidence type="ECO:0000313" key="2">
    <source>
        <dbReference type="EMBL" id="MDZ5662148.1"/>
    </source>
</evidence>
<keyword evidence="3" id="KW-1185">Reference proteome</keyword>
<accession>A0ABU5KB14</accession>
<gene>
    <name evidence="2" type="ORF">SFC79_10270</name>
</gene>
<dbReference type="EMBL" id="JAXQPW010000002">
    <property type="protein sequence ID" value="MDZ5662148.1"/>
    <property type="molecule type" value="Genomic_DNA"/>
</dbReference>
<feature type="transmembrane region" description="Helical" evidence="1">
    <location>
        <begin position="32"/>
        <end position="52"/>
    </location>
</feature>
<proteinExistence type="predicted"/>
<dbReference type="RefSeq" id="WP_172272159.1">
    <property type="nucleotide sequence ID" value="NZ_CP141058.1"/>
</dbReference>
<organism evidence="2 3">
    <name type="scientific">Nocardioides renjunii</name>
    <dbReference type="NCBI Taxonomy" id="3095075"/>
    <lineage>
        <taxon>Bacteria</taxon>
        <taxon>Bacillati</taxon>
        <taxon>Actinomycetota</taxon>
        <taxon>Actinomycetes</taxon>
        <taxon>Propionibacteriales</taxon>
        <taxon>Nocardioidaceae</taxon>
        <taxon>Nocardioides</taxon>
    </lineage>
</organism>
<evidence type="ECO:0000256" key="1">
    <source>
        <dbReference type="SAM" id="Phobius"/>
    </source>
</evidence>
<comment type="caution">
    <text evidence="2">The sequence shown here is derived from an EMBL/GenBank/DDBJ whole genome shotgun (WGS) entry which is preliminary data.</text>
</comment>